<evidence type="ECO:0000313" key="2">
    <source>
        <dbReference type="Proteomes" id="UP000640614"/>
    </source>
</evidence>
<dbReference type="Proteomes" id="UP000640614">
    <property type="component" value="Unassembled WGS sequence"/>
</dbReference>
<reference evidence="1 2" key="1">
    <citation type="submission" date="2018-07" db="EMBL/GenBank/DDBJ databases">
        <title>Genome assembly of strain KB82.</title>
        <authorList>
            <person name="Kukolya J."/>
            <person name="Horvath B."/>
            <person name="Nagy I."/>
            <person name="Toth A."/>
        </authorList>
    </citation>
    <scope>NUCLEOTIDE SEQUENCE [LARGE SCALE GENOMIC DNA]</scope>
    <source>
        <strain evidence="1 2">Kb82</strain>
    </source>
</reference>
<comment type="caution">
    <text evidence="1">The sequence shown here is derived from an EMBL/GenBank/DDBJ whole genome shotgun (WGS) entry which is preliminary data.</text>
</comment>
<dbReference type="EMBL" id="PRDM01000003">
    <property type="protein sequence ID" value="MBE8726398.1"/>
    <property type="molecule type" value="Genomic_DNA"/>
</dbReference>
<sequence>MRNIIFLILTICFSCVSYSQEVSKNEYEIYGTLIGEQGYQFYPITFGIPINLKLKILFFMK</sequence>
<keyword evidence="2" id="KW-1185">Reference proteome</keyword>
<proteinExistence type="predicted"/>
<organism evidence="1 2">
    <name type="scientific">Flavobacterium hungaricum</name>
    <dbReference type="NCBI Taxonomy" id="2082725"/>
    <lineage>
        <taxon>Bacteria</taxon>
        <taxon>Pseudomonadati</taxon>
        <taxon>Bacteroidota</taxon>
        <taxon>Flavobacteriia</taxon>
        <taxon>Flavobacteriales</taxon>
        <taxon>Flavobacteriaceae</taxon>
        <taxon>Flavobacterium</taxon>
    </lineage>
</organism>
<name>A0ABR9TM28_9FLAO</name>
<protein>
    <submittedName>
        <fullName evidence="1">Uncharacterized protein</fullName>
    </submittedName>
</protein>
<gene>
    <name evidence="1" type="ORF">C4F50_15840</name>
</gene>
<accession>A0ABR9TM28</accession>
<evidence type="ECO:0000313" key="1">
    <source>
        <dbReference type="EMBL" id="MBE8726398.1"/>
    </source>
</evidence>